<protein>
    <submittedName>
        <fullName evidence="1">GLPGLI family protein</fullName>
    </submittedName>
</protein>
<organism evidence="1 2">
    <name type="scientific">Psychroflexus longus</name>
    <dbReference type="NCBI Taxonomy" id="2873596"/>
    <lineage>
        <taxon>Bacteria</taxon>
        <taxon>Pseudomonadati</taxon>
        <taxon>Bacteroidota</taxon>
        <taxon>Flavobacteriia</taxon>
        <taxon>Flavobacteriales</taxon>
        <taxon>Flavobacteriaceae</taxon>
        <taxon>Psychroflexus</taxon>
    </lineage>
</organism>
<dbReference type="RefSeq" id="WP_224461858.1">
    <property type="nucleotide sequence ID" value="NZ_JAIQZE010000013.1"/>
</dbReference>
<dbReference type="EMBL" id="JAIQZE010000013">
    <property type="protein sequence ID" value="MBZ9779522.1"/>
    <property type="molecule type" value="Genomic_DNA"/>
</dbReference>
<reference evidence="2" key="1">
    <citation type="submission" date="2023-07" db="EMBL/GenBank/DDBJ databases">
        <title>Novel species isolated from saline lakes on Tibetan Plateau.</title>
        <authorList>
            <person name="Lu H."/>
        </authorList>
    </citation>
    <scope>NUCLEOTIDE SEQUENCE [LARGE SCALE GENOMIC DNA]</scope>
    <source>
        <strain evidence="2">CAK8W</strain>
    </source>
</reference>
<dbReference type="InterPro" id="IPR005901">
    <property type="entry name" value="GLPGLI"/>
</dbReference>
<dbReference type="NCBIfam" id="TIGR01200">
    <property type="entry name" value="GLPGLI"/>
    <property type="match status" value="1"/>
</dbReference>
<keyword evidence="2" id="KW-1185">Reference proteome</keyword>
<dbReference type="Proteomes" id="UP001199314">
    <property type="component" value="Unassembled WGS sequence"/>
</dbReference>
<accession>A0ABS7XNI7</accession>
<dbReference type="Pfam" id="PF09697">
    <property type="entry name" value="Porph_ging"/>
    <property type="match status" value="1"/>
</dbReference>
<comment type="caution">
    <text evidence="1">The sequence shown here is derived from an EMBL/GenBank/DDBJ whole genome shotgun (WGS) entry which is preliminary data.</text>
</comment>
<evidence type="ECO:0000313" key="1">
    <source>
        <dbReference type="EMBL" id="MBZ9779522.1"/>
    </source>
</evidence>
<sequence>MNKLLVLLLITLSNTYTQENIQNHTIVEYTLDLNLDIPISKNSQLTFTSAQSIYKEGKGDIKSIPDNTQVRDLSGTNPTFYFVNLKDRTLRMKTQLDGERIIVKENLPAIEWNIKPDSKREIMGFDCIEAEALFRGRLYTAWFSPDIPVPFGPWKLQGLPGLILEAYDKMDEVHFYATRLKYEQGSFKELNIPNENDDHNEITLKGYIELRQKDVEKQFAKLLAKLPRDSRVSNIKTSKYKGLELEYPWEN</sequence>
<evidence type="ECO:0000313" key="2">
    <source>
        <dbReference type="Proteomes" id="UP001199314"/>
    </source>
</evidence>
<name>A0ABS7XNI7_9FLAO</name>
<gene>
    <name evidence="1" type="ORF">LB452_11375</name>
</gene>
<proteinExistence type="predicted"/>